<evidence type="ECO:0008006" key="2">
    <source>
        <dbReference type="Google" id="ProtNLM"/>
    </source>
</evidence>
<sequence length="391" mass="44265">MKILVVLSRIPYPLDKGDKLRAFYQIKELAKNNDVYLFCLNNSTINPKAETILLSFVKKICIGQFNKFDSILGMTKSLFDGTPFQTGYFSHKKNIKMLNSFCEKVNPDVVYYQFVRTAKYSNINYPKVLDFQDALSTNMKRRASKSSFLLKCLFNIEAKRLQKYEAKMFDIFNKLTIIVQTDKKEIKHPSQDEITVISNGVDDSYFNYKNNKNKEFDIIFSGGMSYAPNSVAAIFLATEIMPLVWDKLPDAKLVIAGANPTTSVQSLNSENIKVTGWVEDMKEYYAKSKIFVAPMQIGTGLQNKLLEAMAMNLPCISSPLANKALGATHNENILIASSPKEYADSIINLLQNPSLADQIAQKGNNFVRENYRWETYGSQLESILKQVAGKE</sequence>
<comment type="caution">
    <text evidence="1">The sequence shown here is derived from an EMBL/GenBank/DDBJ whole genome shotgun (WGS) entry which is preliminary data.</text>
</comment>
<reference evidence="1" key="1">
    <citation type="submission" date="2019-08" db="EMBL/GenBank/DDBJ databases">
        <authorList>
            <person name="Kucharzyk K."/>
            <person name="Murdoch R.W."/>
            <person name="Higgins S."/>
            <person name="Loffler F."/>
        </authorList>
    </citation>
    <scope>NUCLEOTIDE SEQUENCE</scope>
</reference>
<dbReference type="PANTHER" id="PTHR12526">
    <property type="entry name" value="GLYCOSYLTRANSFERASE"/>
    <property type="match status" value="1"/>
</dbReference>
<organism evidence="1">
    <name type="scientific">bioreactor metagenome</name>
    <dbReference type="NCBI Taxonomy" id="1076179"/>
    <lineage>
        <taxon>unclassified sequences</taxon>
        <taxon>metagenomes</taxon>
        <taxon>ecological metagenomes</taxon>
    </lineage>
</organism>
<dbReference type="Gene3D" id="3.40.50.2000">
    <property type="entry name" value="Glycogen Phosphorylase B"/>
    <property type="match status" value="2"/>
</dbReference>
<protein>
    <recommendedName>
        <fullName evidence="2">Glycosyltransferase subfamily 4-like N-terminal domain-containing protein</fullName>
    </recommendedName>
</protein>
<proteinExistence type="predicted"/>
<dbReference type="EMBL" id="VSSQ01000145">
    <property type="protein sequence ID" value="MPL81129.1"/>
    <property type="molecule type" value="Genomic_DNA"/>
</dbReference>
<dbReference type="CDD" id="cd03801">
    <property type="entry name" value="GT4_PimA-like"/>
    <property type="match status" value="1"/>
</dbReference>
<gene>
    <name evidence="1" type="ORF">SDC9_27043</name>
</gene>
<dbReference type="AlphaFoldDB" id="A0A644UQ87"/>
<name>A0A644UQ87_9ZZZZ</name>
<accession>A0A644UQ87</accession>
<evidence type="ECO:0000313" key="1">
    <source>
        <dbReference type="EMBL" id="MPL81129.1"/>
    </source>
</evidence>
<dbReference type="PANTHER" id="PTHR12526:SF630">
    <property type="entry name" value="GLYCOSYLTRANSFERASE"/>
    <property type="match status" value="1"/>
</dbReference>
<dbReference type="Pfam" id="PF13692">
    <property type="entry name" value="Glyco_trans_1_4"/>
    <property type="match status" value="1"/>
</dbReference>
<dbReference type="SUPFAM" id="SSF53756">
    <property type="entry name" value="UDP-Glycosyltransferase/glycogen phosphorylase"/>
    <property type="match status" value="1"/>
</dbReference>